<dbReference type="RefSeq" id="WP_137607910.1">
    <property type="nucleotide sequence ID" value="NZ_BJDH01000008.1"/>
</dbReference>
<dbReference type="PANTHER" id="PTHR42715">
    <property type="entry name" value="BETA-GLUCOSIDASE"/>
    <property type="match status" value="1"/>
</dbReference>
<dbReference type="Gene3D" id="3.20.20.300">
    <property type="entry name" value="Glycoside hydrolase, family 3, N-terminal domain"/>
    <property type="match status" value="1"/>
</dbReference>
<dbReference type="InterPro" id="IPR050288">
    <property type="entry name" value="Cellulose_deg_GH3"/>
</dbReference>
<dbReference type="Gene3D" id="3.40.50.1700">
    <property type="entry name" value="Glycoside hydrolase family 3 C-terminal domain"/>
    <property type="match status" value="1"/>
</dbReference>
<reference evidence="5" key="1">
    <citation type="journal article" date="2019" name="Int. J. Syst. Evol. Microbiol.">
        <title>The Global Catalogue of Microorganisms (GCM) 10K type strain sequencing project: providing services to taxonomists for standard genome sequencing and annotation.</title>
        <authorList>
            <consortium name="The Broad Institute Genomics Platform"/>
            <consortium name="The Broad Institute Genome Sequencing Center for Infectious Disease"/>
            <person name="Wu L."/>
            <person name="Ma J."/>
        </authorList>
    </citation>
    <scope>NUCLEOTIDE SEQUENCE [LARGE SCALE GENOMIC DNA]</scope>
    <source>
        <strain evidence="5">CCM 8934</strain>
    </source>
</reference>
<accession>A0ABW1UCI5</accession>
<evidence type="ECO:0000313" key="5">
    <source>
        <dbReference type="Proteomes" id="UP001596227"/>
    </source>
</evidence>
<dbReference type="Pfam" id="PF01915">
    <property type="entry name" value="Glyco_hydro_3_C"/>
    <property type="match status" value="1"/>
</dbReference>
<keyword evidence="2" id="KW-0378">Hydrolase</keyword>
<feature type="domain" description="Fibronectin type III-like" evidence="3">
    <location>
        <begin position="582"/>
        <end position="652"/>
    </location>
</feature>
<dbReference type="Proteomes" id="UP001596227">
    <property type="component" value="Unassembled WGS sequence"/>
</dbReference>
<evidence type="ECO:0000256" key="1">
    <source>
        <dbReference type="ARBA" id="ARBA00005336"/>
    </source>
</evidence>
<dbReference type="InterPro" id="IPR036962">
    <property type="entry name" value="Glyco_hydro_3_N_sf"/>
</dbReference>
<comment type="caution">
    <text evidence="4">The sequence shown here is derived from an EMBL/GenBank/DDBJ whole genome shotgun (WGS) entry which is preliminary data.</text>
</comment>
<dbReference type="Pfam" id="PF00933">
    <property type="entry name" value="Glyco_hydro_3"/>
    <property type="match status" value="1"/>
</dbReference>
<dbReference type="InterPro" id="IPR001764">
    <property type="entry name" value="Glyco_hydro_3_N"/>
</dbReference>
<dbReference type="SUPFAM" id="SSF52279">
    <property type="entry name" value="Beta-D-glucan exohydrolase, C-terminal domain"/>
    <property type="match status" value="1"/>
</dbReference>
<name>A0ABW1UCI5_9LACO</name>
<dbReference type="Pfam" id="PF14310">
    <property type="entry name" value="Fn3-like"/>
    <property type="match status" value="1"/>
</dbReference>
<dbReference type="Gene3D" id="2.60.40.10">
    <property type="entry name" value="Immunoglobulins"/>
    <property type="match status" value="1"/>
</dbReference>
<sequence>MTTNAQLADEIIKQLTIDEKAQLLSQVIWETTTISHLNPHLSKFLLADGPAGIRRLKEYFDDDIYNTKPSTAYPSPSTYASSWDPNLLTQIGKHIGEEALQEAVDTMLAPAINLKRSPLGGRNFEYYSEDPYLTSTLATHFIQGLQSTGVGACLKHFALNNQETRRMNLNVEVDEQTLHELYLRAFEKPVKAGKPKMVMTAYNQVNGDYCASNPELLDILRRTWGFNGVVVTDCFAAHDLGQGIKHGLTLQMPGESKENITNQIQQLITTQRLKITDLDHAVKRNIVFALDAAGERKHRKNYNRDAHHDFARKVAENSMVLLKNEDQVLPFTTNQHLLVVGELATHPRFQGGGSSHVNPYHLEQPLAELKKINQHITFAKGYQIDNLHQTELVQQAIDASANQDAIVVFAGLPDLIESEGYDRDNLDLPINQNQLIQAMVATKKPVIVVLATGSVVTMPWQHSVNGILESYLGGEAGASAIANILFGKVNPSGKLAETFPKQLSDNPSYLNFPGNQHTVLYGEGRFIGYKYYAATNKNVAFPFGFGLSYTTFSYQTTKPLVNPTHTQVTFQLTNTGSLGGQAVAQVYTHFLDTTVGQEPLQLAGFQKVYLKPQQTKAIVIDLDQRVFQTFDTTTHQWITNAGTYHIYVGNASDDSQLAAEISIYGVTTPVTANSNLSDMLQQPTMKATLQLLFKKHPKSAEFLALTQDKDPLKARSMGGLMTFNTLKRVDPTLNDHVINTMVQTINQKGDLIHANHSK</sequence>
<organism evidence="4 5">
    <name type="scientific">Lactiplantibacillus daoliensis</name>
    <dbReference type="NCBI Taxonomy" id="2559916"/>
    <lineage>
        <taxon>Bacteria</taxon>
        <taxon>Bacillati</taxon>
        <taxon>Bacillota</taxon>
        <taxon>Bacilli</taxon>
        <taxon>Lactobacillales</taxon>
        <taxon>Lactobacillaceae</taxon>
        <taxon>Lactiplantibacillus</taxon>
    </lineage>
</organism>
<dbReference type="InterPro" id="IPR002772">
    <property type="entry name" value="Glyco_hydro_3_C"/>
</dbReference>
<dbReference type="SUPFAM" id="SSF51445">
    <property type="entry name" value="(Trans)glycosidases"/>
    <property type="match status" value="1"/>
</dbReference>
<proteinExistence type="inferred from homology"/>
<gene>
    <name evidence="4" type="ORF">ACFQH1_00295</name>
</gene>
<comment type="similarity">
    <text evidence="1">Belongs to the glycosyl hydrolase 3 family.</text>
</comment>
<dbReference type="InterPro" id="IPR017853">
    <property type="entry name" value="GH"/>
</dbReference>
<evidence type="ECO:0000259" key="3">
    <source>
        <dbReference type="SMART" id="SM01217"/>
    </source>
</evidence>
<dbReference type="SMART" id="SM01217">
    <property type="entry name" value="Fn3_like"/>
    <property type="match status" value="1"/>
</dbReference>
<dbReference type="InterPro" id="IPR026891">
    <property type="entry name" value="Fn3-like"/>
</dbReference>
<dbReference type="InterPro" id="IPR013783">
    <property type="entry name" value="Ig-like_fold"/>
</dbReference>
<dbReference type="InterPro" id="IPR036881">
    <property type="entry name" value="Glyco_hydro_3_C_sf"/>
</dbReference>
<protein>
    <submittedName>
        <fullName evidence="4">Beta-glucosidase</fullName>
    </submittedName>
</protein>
<dbReference type="EMBL" id="JBHSSB010000003">
    <property type="protein sequence ID" value="MFC6293690.1"/>
    <property type="molecule type" value="Genomic_DNA"/>
</dbReference>
<dbReference type="PRINTS" id="PR00133">
    <property type="entry name" value="GLHYDRLASE3"/>
</dbReference>
<evidence type="ECO:0000313" key="4">
    <source>
        <dbReference type="EMBL" id="MFC6293690.1"/>
    </source>
</evidence>
<keyword evidence="5" id="KW-1185">Reference proteome</keyword>
<evidence type="ECO:0000256" key="2">
    <source>
        <dbReference type="ARBA" id="ARBA00022801"/>
    </source>
</evidence>
<dbReference type="PANTHER" id="PTHR42715:SF10">
    <property type="entry name" value="BETA-GLUCOSIDASE"/>
    <property type="match status" value="1"/>
</dbReference>